<gene>
    <name evidence="8" type="ORF">HHUSO_G9733</name>
</gene>
<comment type="similarity">
    <text evidence="2 7">Belongs to the IL-10 family.</text>
</comment>
<dbReference type="Proteomes" id="UP001369086">
    <property type="component" value="Unassembled WGS sequence"/>
</dbReference>
<dbReference type="Gene3D" id="1.20.1250.10">
    <property type="match status" value="1"/>
</dbReference>
<evidence type="ECO:0000313" key="8">
    <source>
        <dbReference type="EMBL" id="KAK6488335.1"/>
    </source>
</evidence>
<dbReference type="Pfam" id="PF00726">
    <property type="entry name" value="IL10"/>
    <property type="match status" value="1"/>
</dbReference>
<evidence type="ECO:0000256" key="5">
    <source>
        <dbReference type="ARBA" id="ARBA00022729"/>
    </source>
</evidence>
<keyword evidence="4 7" id="KW-0964">Secreted</keyword>
<protein>
    <recommendedName>
        <fullName evidence="7">Interleukin family protein</fullName>
    </recommendedName>
</protein>
<dbReference type="InterPro" id="IPR009079">
    <property type="entry name" value="4_helix_cytokine-like_core"/>
</dbReference>
<evidence type="ECO:0000256" key="1">
    <source>
        <dbReference type="ARBA" id="ARBA00004613"/>
    </source>
</evidence>
<evidence type="ECO:0000256" key="7">
    <source>
        <dbReference type="RuleBase" id="RU368043"/>
    </source>
</evidence>
<comment type="function">
    <text evidence="7">Immune regulatory cytokine.</text>
</comment>
<name>A0ABR0ZV96_HUSHU</name>
<dbReference type="EMBL" id="JAHFZB010000007">
    <property type="protein sequence ID" value="KAK6488335.1"/>
    <property type="molecule type" value="Genomic_DNA"/>
</dbReference>
<feature type="signal peptide" evidence="7">
    <location>
        <begin position="1"/>
        <end position="24"/>
    </location>
</feature>
<keyword evidence="9" id="KW-1185">Reference proteome</keyword>
<keyword evidence="6" id="KW-1015">Disulfide bond</keyword>
<evidence type="ECO:0000256" key="4">
    <source>
        <dbReference type="ARBA" id="ARBA00022525"/>
    </source>
</evidence>
<evidence type="ECO:0000313" key="9">
    <source>
        <dbReference type="Proteomes" id="UP001369086"/>
    </source>
</evidence>
<organism evidence="8 9">
    <name type="scientific">Huso huso</name>
    <name type="common">Beluga</name>
    <name type="synonym">Acipenser huso</name>
    <dbReference type="NCBI Taxonomy" id="61971"/>
    <lineage>
        <taxon>Eukaryota</taxon>
        <taxon>Metazoa</taxon>
        <taxon>Chordata</taxon>
        <taxon>Craniata</taxon>
        <taxon>Vertebrata</taxon>
        <taxon>Euteleostomi</taxon>
        <taxon>Actinopterygii</taxon>
        <taxon>Chondrostei</taxon>
        <taxon>Acipenseriformes</taxon>
        <taxon>Acipenseridae</taxon>
        <taxon>Huso</taxon>
    </lineage>
</organism>
<dbReference type="PANTHER" id="PTHR48482:SF5">
    <property type="entry name" value="INTERLEUKIN-10"/>
    <property type="match status" value="1"/>
</dbReference>
<dbReference type="SUPFAM" id="SSF47266">
    <property type="entry name" value="4-helical cytokines"/>
    <property type="match status" value="1"/>
</dbReference>
<dbReference type="InterPro" id="IPR020443">
    <property type="entry name" value="IL-10/19/20/24/26"/>
</dbReference>
<comment type="caution">
    <text evidence="8">The sequence shown here is derived from an EMBL/GenBank/DDBJ whole genome shotgun (WGS) entry which is preliminary data.</text>
</comment>
<dbReference type="PANTHER" id="PTHR48482">
    <property type="entry name" value="INTERLEUKIN-19-RELATED"/>
    <property type="match status" value="1"/>
</dbReference>
<evidence type="ECO:0000256" key="3">
    <source>
        <dbReference type="ARBA" id="ARBA00022514"/>
    </source>
</evidence>
<sequence>MKASFVAFAALLLTLGLHLQSCQGKRRDCKAAPECLQRLKPMIEDLLKMSKSLNTKDDIKHKKLLPKMTKKQGVYGLKQMLDFYKEDVFKKHSPDSKTEEDIMNNLSRLRVDVGGCLNHPSCKYSTKDAMIKQMRTTFVELKEKGVHKAFGELPRMLDWINDYVHLEEKQHKKKQKKGSKGTN</sequence>
<reference evidence="8 9" key="1">
    <citation type="submission" date="2021-05" db="EMBL/GenBank/DDBJ databases">
        <authorList>
            <person name="Zahm M."/>
            <person name="Klopp C."/>
            <person name="Cabau C."/>
            <person name="Kuhl H."/>
            <person name="Suciu R."/>
            <person name="Ciorpac M."/>
            <person name="Holostenco D."/>
            <person name="Gessner J."/>
            <person name="Wuertz S."/>
            <person name="Hohne C."/>
            <person name="Stock M."/>
            <person name="Gislard M."/>
            <person name="Lluch J."/>
            <person name="Milhes M."/>
            <person name="Lampietro C."/>
            <person name="Lopez Roques C."/>
            <person name="Donnadieu C."/>
            <person name="Du K."/>
            <person name="Schartl M."/>
            <person name="Guiguen Y."/>
        </authorList>
    </citation>
    <scope>NUCLEOTIDE SEQUENCE [LARGE SCALE GENOMIC DNA]</scope>
    <source>
        <strain evidence="8">Hh-F2</strain>
        <tissue evidence="8">Blood</tissue>
    </source>
</reference>
<accession>A0ABR0ZV96</accession>
<proteinExistence type="inferred from homology"/>
<comment type="subcellular location">
    <subcellularLocation>
        <location evidence="1 7">Secreted</location>
    </subcellularLocation>
</comment>
<keyword evidence="3 7" id="KW-0202">Cytokine</keyword>
<feature type="chain" id="PRO_5044990933" description="Interleukin family protein" evidence="7">
    <location>
        <begin position="25"/>
        <end position="183"/>
    </location>
</feature>
<evidence type="ECO:0000256" key="6">
    <source>
        <dbReference type="ARBA" id="ARBA00023157"/>
    </source>
</evidence>
<evidence type="ECO:0000256" key="2">
    <source>
        <dbReference type="ARBA" id="ARBA00008813"/>
    </source>
</evidence>
<keyword evidence="5 7" id="KW-0732">Signal</keyword>